<dbReference type="EMBL" id="MGKJ01000010">
    <property type="protein sequence ID" value="OGN24617.1"/>
    <property type="molecule type" value="Genomic_DNA"/>
</dbReference>
<gene>
    <name evidence="1" type="ORF">A3A13_00885</name>
</gene>
<proteinExistence type="predicted"/>
<dbReference type="AlphaFoldDB" id="A0A1F8GGU8"/>
<sequence>MKNIVKVRLSVILFAVLIVPFFMFSIASADVLGQNVRFNTNSTFDKLGRTSATATLRHIGENAYFYVDDSYWDDLDAIKRQNLLSEITQLAQEFDITIYPLETSFWGHEAKPGIDGDNRITILLEQLKSGNGGYFSTSNGYPKTSTSESNEREMVVVNAESVAGIYAKTFLAHEFEHLISFNQKELADNASEEVWLNELRAEYTTTLVGYNNSFAGSNLERRANTFFNNPSDSLTEWPNVSLDYSLVALFAEYIAEEYGQDLLKESLQLGLAGISSIDAALAARGNPDRFPNLFSNWLIASYVNNESLESKFGYARAELKNLKAVPQRITVLSFSDSSVFDYLLKPWQPYGHKIYANGLANDKVIKLFPEPGLKFVYADNLGRSAILEGDFYVTNPGGLDYFFIFPVNSYKTEGFGLVESESGGRLTVSFMDKPLGVDFGSIIKDGALIKKATENETYVIEGKYKRYLRPEIIALYGHLNAVKAIEVDETTFHSYTTANYVRYVNDERVYAVWPDGTKHWLNITPQQWEASGRDWGAIFIINDLELNTYKIGADITR</sequence>
<evidence type="ECO:0000313" key="2">
    <source>
        <dbReference type="Proteomes" id="UP000178911"/>
    </source>
</evidence>
<evidence type="ECO:0000313" key="1">
    <source>
        <dbReference type="EMBL" id="OGN24617.1"/>
    </source>
</evidence>
<dbReference type="STRING" id="1802695.A3A13_00885"/>
<dbReference type="Proteomes" id="UP000178911">
    <property type="component" value="Unassembled WGS sequence"/>
</dbReference>
<comment type="caution">
    <text evidence="1">The sequence shown here is derived from an EMBL/GenBank/DDBJ whole genome shotgun (WGS) entry which is preliminary data.</text>
</comment>
<name>A0A1F8GGU8_9BACT</name>
<protein>
    <submittedName>
        <fullName evidence="1">Uncharacterized protein</fullName>
    </submittedName>
</protein>
<organism evidence="1 2">
    <name type="scientific">Candidatus Yanofskybacteria bacterium RIFCSPLOWO2_01_FULL_43_22</name>
    <dbReference type="NCBI Taxonomy" id="1802695"/>
    <lineage>
        <taxon>Bacteria</taxon>
        <taxon>Candidatus Yanofskyibacteriota</taxon>
    </lineage>
</organism>
<reference evidence="1 2" key="1">
    <citation type="journal article" date="2016" name="Nat. Commun.">
        <title>Thousands of microbial genomes shed light on interconnected biogeochemical processes in an aquifer system.</title>
        <authorList>
            <person name="Anantharaman K."/>
            <person name="Brown C.T."/>
            <person name="Hug L.A."/>
            <person name="Sharon I."/>
            <person name="Castelle C.J."/>
            <person name="Probst A.J."/>
            <person name="Thomas B.C."/>
            <person name="Singh A."/>
            <person name="Wilkins M.J."/>
            <person name="Karaoz U."/>
            <person name="Brodie E.L."/>
            <person name="Williams K.H."/>
            <person name="Hubbard S.S."/>
            <person name="Banfield J.F."/>
        </authorList>
    </citation>
    <scope>NUCLEOTIDE SEQUENCE [LARGE SCALE GENOMIC DNA]</scope>
</reference>
<accession>A0A1F8GGU8</accession>